<evidence type="ECO:0000313" key="1">
    <source>
        <dbReference type="EMBL" id="MFA0789382.1"/>
    </source>
</evidence>
<dbReference type="Proteomes" id="UP001569414">
    <property type="component" value="Unassembled WGS sequence"/>
</dbReference>
<reference evidence="1 2" key="1">
    <citation type="submission" date="2024-08" db="EMBL/GenBank/DDBJ databases">
        <authorList>
            <person name="Ishaq N."/>
        </authorList>
    </citation>
    <scope>NUCLEOTIDE SEQUENCE [LARGE SCALE GENOMIC DNA]</scope>
    <source>
        <strain evidence="1 2">JCM 30400</strain>
    </source>
</reference>
<evidence type="ECO:0008006" key="3">
    <source>
        <dbReference type="Google" id="ProtNLM"/>
    </source>
</evidence>
<gene>
    <name evidence="1" type="ORF">ACCI51_02420</name>
</gene>
<name>A0ABV4NJ54_9GAMM</name>
<accession>A0ABV4NJ54</accession>
<protein>
    <recommendedName>
        <fullName evidence="3">SnoaL-like domain-containing protein</fullName>
    </recommendedName>
</protein>
<evidence type="ECO:0000313" key="2">
    <source>
        <dbReference type="Proteomes" id="UP001569414"/>
    </source>
</evidence>
<sequence length="150" mass="17496">MQQTRLENINSLFLDYRRHFETGDAEQIADYYRFPLHYYREDGAKLAVDRGAFVQQVEKLLNAYRRLEVCQILGTVTEVIELNAFMSLASLRWTFLHRQEEGGKAIELYSSYTRYLLTDTEQGLRIDGLVIVDESAKIREAVRARKRGPS</sequence>
<comment type="caution">
    <text evidence="1">The sequence shown here is derived from an EMBL/GenBank/DDBJ whole genome shotgun (WGS) entry which is preliminary data.</text>
</comment>
<dbReference type="RefSeq" id="WP_299583820.1">
    <property type="nucleotide sequence ID" value="NZ_JBGMEL010000002.1"/>
</dbReference>
<organism evidence="1 2">
    <name type="scientific">Microbulbifer echini</name>
    <dbReference type="NCBI Taxonomy" id="1529067"/>
    <lineage>
        <taxon>Bacteria</taxon>
        <taxon>Pseudomonadati</taxon>
        <taxon>Pseudomonadota</taxon>
        <taxon>Gammaproteobacteria</taxon>
        <taxon>Cellvibrionales</taxon>
        <taxon>Microbulbiferaceae</taxon>
        <taxon>Microbulbifer</taxon>
    </lineage>
</organism>
<keyword evidence="2" id="KW-1185">Reference proteome</keyword>
<proteinExistence type="predicted"/>
<dbReference type="EMBL" id="JBGMEL010000002">
    <property type="protein sequence ID" value="MFA0789382.1"/>
    <property type="molecule type" value="Genomic_DNA"/>
</dbReference>